<dbReference type="EMBL" id="RJVQ01000007">
    <property type="protein sequence ID" value="RQW62249.1"/>
    <property type="molecule type" value="Genomic_DNA"/>
</dbReference>
<feature type="coiled-coil region" evidence="1">
    <location>
        <begin position="21"/>
        <end position="48"/>
    </location>
</feature>
<dbReference type="Proteomes" id="UP000281112">
    <property type="component" value="Unassembled WGS sequence"/>
</dbReference>
<reference evidence="2 3" key="1">
    <citation type="submission" date="2018-11" db="EMBL/GenBank/DDBJ databases">
        <title>Vibrio LJC006 sp. nov., isolated from seawater during the bloom of the enteromorpha.</title>
        <authorList>
            <person name="Liang J."/>
        </authorList>
    </citation>
    <scope>NUCLEOTIDE SEQUENCE [LARGE SCALE GENOMIC DNA]</scope>
    <source>
        <strain evidence="2 3">LJC006</strain>
    </source>
</reference>
<keyword evidence="3" id="KW-1185">Reference proteome</keyword>
<sequence>MNINRFIEIYKKLDQDDKCDLDEVMDEIKFFEQKYQELSERLKEISSKEMEVLYKEQEDFVAEKDILREKNSQENFGLHDQEDIENNRYSIQQEEDDHEFEILISQYPRGLTILENKIEESETKAENIINRVIERKIDF</sequence>
<evidence type="ECO:0000313" key="2">
    <source>
        <dbReference type="EMBL" id="RQW62249.1"/>
    </source>
</evidence>
<keyword evidence="1" id="KW-0175">Coiled coil</keyword>
<organism evidence="2 3">
    <name type="scientific">Vibrio viridaestus</name>
    <dbReference type="NCBI Taxonomy" id="2487322"/>
    <lineage>
        <taxon>Bacteria</taxon>
        <taxon>Pseudomonadati</taxon>
        <taxon>Pseudomonadota</taxon>
        <taxon>Gammaproteobacteria</taxon>
        <taxon>Vibrionales</taxon>
        <taxon>Vibrionaceae</taxon>
        <taxon>Vibrio</taxon>
    </lineage>
</organism>
<protein>
    <submittedName>
        <fullName evidence="2">Uncharacterized protein</fullName>
    </submittedName>
</protein>
<evidence type="ECO:0000313" key="3">
    <source>
        <dbReference type="Proteomes" id="UP000281112"/>
    </source>
</evidence>
<comment type="caution">
    <text evidence="2">The sequence shown here is derived from an EMBL/GenBank/DDBJ whole genome shotgun (WGS) entry which is preliminary data.</text>
</comment>
<dbReference type="RefSeq" id="WP_124938241.1">
    <property type="nucleotide sequence ID" value="NZ_RJVQ01000007.1"/>
</dbReference>
<evidence type="ECO:0000256" key="1">
    <source>
        <dbReference type="SAM" id="Coils"/>
    </source>
</evidence>
<name>A0A3N9TDU4_9VIBR</name>
<gene>
    <name evidence="2" type="ORF">EES38_16175</name>
</gene>
<dbReference type="AlphaFoldDB" id="A0A3N9TDU4"/>
<proteinExistence type="predicted"/>
<accession>A0A3N9TDU4</accession>